<dbReference type="Proteomes" id="UP001164286">
    <property type="component" value="Unassembled WGS sequence"/>
</dbReference>
<feature type="domain" description="Endonuclease/exonuclease/phosphatase" evidence="15">
    <location>
        <begin position="30"/>
        <end position="280"/>
    </location>
</feature>
<evidence type="ECO:0000256" key="1">
    <source>
        <dbReference type="ARBA" id="ARBA00004141"/>
    </source>
</evidence>
<feature type="compositionally biased region" description="Polar residues" evidence="13">
    <location>
        <begin position="380"/>
        <end position="396"/>
    </location>
</feature>
<feature type="transmembrane region" description="Helical" evidence="14">
    <location>
        <begin position="420"/>
        <end position="441"/>
    </location>
</feature>
<keyword evidence="12 14" id="KW-0472">Membrane</keyword>
<dbReference type="PANTHER" id="PTHR16320:SF24">
    <property type="entry name" value="PHOSPHODIESTERASE, PUTATIVE-RELATED"/>
    <property type="match status" value="1"/>
</dbReference>
<dbReference type="InterPro" id="IPR038772">
    <property type="entry name" value="Sph/SMPD2-like"/>
</dbReference>
<keyword evidence="11" id="KW-0443">Lipid metabolism</keyword>
<name>A0AA38H4L8_9TREE</name>
<comment type="similarity">
    <text evidence="4">Belongs to the neutral sphingomyelinase family.</text>
</comment>
<comment type="caution">
    <text evidence="16">The sequence shown here is derived from an EMBL/GenBank/DDBJ whole genome shotgun (WGS) entry which is preliminary data.</text>
</comment>
<dbReference type="PANTHER" id="PTHR16320">
    <property type="entry name" value="SPHINGOMYELINASE FAMILY MEMBER"/>
    <property type="match status" value="1"/>
</dbReference>
<dbReference type="Pfam" id="PF03372">
    <property type="entry name" value="Exo_endo_phos"/>
    <property type="match status" value="1"/>
</dbReference>
<evidence type="ECO:0000256" key="3">
    <source>
        <dbReference type="ARBA" id="ARBA00004991"/>
    </source>
</evidence>
<reference evidence="16" key="1">
    <citation type="journal article" date="2022" name="G3 (Bethesda)">
        <title>High quality genome of the basidiomycete yeast Dioszegia hungarica PDD-24b-2 isolated from cloud water.</title>
        <authorList>
            <person name="Jarrige D."/>
            <person name="Haridas S."/>
            <person name="Bleykasten-Grosshans C."/>
            <person name="Joly M."/>
            <person name="Nadalig T."/>
            <person name="Sancelme M."/>
            <person name="Vuilleumier S."/>
            <person name="Grigoriev I.V."/>
            <person name="Amato P."/>
            <person name="Bringel F."/>
        </authorList>
    </citation>
    <scope>NUCLEOTIDE SEQUENCE</scope>
    <source>
        <strain evidence="16">PDD-24b-2</strain>
    </source>
</reference>
<dbReference type="SUPFAM" id="SSF56219">
    <property type="entry name" value="DNase I-like"/>
    <property type="match status" value="1"/>
</dbReference>
<evidence type="ECO:0000256" key="8">
    <source>
        <dbReference type="ARBA" id="ARBA00022842"/>
    </source>
</evidence>
<gene>
    <name evidence="16" type="ORF">MKK02DRAFT_40833</name>
</gene>
<organism evidence="16 17">
    <name type="scientific">Dioszegia hungarica</name>
    <dbReference type="NCBI Taxonomy" id="4972"/>
    <lineage>
        <taxon>Eukaryota</taxon>
        <taxon>Fungi</taxon>
        <taxon>Dikarya</taxon>
        <taxon>Basidiomycota</taxon>
        <taxon>Agaricomycotina</taxon>
        <taxon>Tremellomycetes</taxon>
        <taxon>Tremellales</taxon>
        <taxon>Bulleribasidiaceae</taxon>
        <taxon>Dioszegia</taxon>
    </lineage>
</organism>
<keyword evidence="6" id="KW-0479">Metal-binding</keyword>
<evidence type="ECO:0000256" key="10">
    <source>
        <dbReference type="ARBA" id="ARBA00022989"/>
    </source>
</evidence>
<dbReference type="GeneID" id="77730496"/>
<evidence type="ECO:0000259" key="15">
    <source>
        <dbReference type="Pfam" id="PF03372"/>
    </source>
</evidence>
<proteinExistence type="inferred from homology"/>
<evidence type="ECO:0000313" key="16">
    <source>
        <dbReference type="EMBL" id="KAI9632529.1"/>
    </source>
</evidence>
<feature type="transmembrane region" description="Helical" evidence="14">
    <location>
        <begin position="447"/>
        <end position="470"/>
    </location>
</feature>
<feature type="region of interest" description="Disordered" evidence="13">
    <location>
        <begin position="346"/>
        <end position="397"/>
    </location>
</feature>
<evidence type="ECO:0000256" key="7">
    <source>
        <dbReference type="ARBA" id="ARBA00022801"/>
    </source>
</evidence>
<dbReference type="GO" id="GO:0006665">
    <property type="term" value="P:sphingolipid metabolic process"/>
    <property type="evidence" value="ECO:0007669"/>
    <property type="project" value="UniProtKB-KW"/>
</dbReference>
<evidence type="ECO:0000256" key="14">
    <source>
        <dbReference type="SAM" id="Phobius"/>
    </source>
</evidence>
<evidence type="ECO:0000256" key="13">
    <source>
        <dbReference type="SAM" id="MobiDB-lite"/>
    </source>
</evidence>
<evidence type="ECO:0000256" key="11">
    <source>
        <dbReference type="ARBA" id="ARBA00023098"/>
    </source>
</evidence>
<feature type="region of interest" description="Disordered" evidence="13">
    <location>
        <begin position="284"/>
        <end position="305"/>
    </location>
</feature>
<sequence length="502" mass="54335">MTTASSTGFGSSASTSASASASTDRTLRVLSFNVWGLAIIAKERAARIRAIAKHLASSNYDIVCLQECWVYKDFELIRDEVVHTLPYARFFNSGALGSGLAIFTRFPLISARVMPYDLSGTPQQAIAGDFFVNKAAANVGVFHPILGELEIWTTHMHAGGDQAPDTRQAHRIGEAWQLSNAVRDGAARGRYVMAMGDFNAQPDSIPISLLRSHAQMTDSFLQTHPRANELDNLPLSPEVAMSECGMSCDSPLNTWSAAKNISEKIRAQGGKRLDYIFYRQPDGRGGVTSRSGDRERGDSEEEGRGPELHCVKCELVLTDLVPGKAFSYSDHAGLYATFEIGKPRPTSNPFSSSAWTSTAASDKDDPPYTFTPALAHLPGSPSTPERQQQSPSSLSTPDLIRRASGIISDYAILSQRAARLHLRMSAVCIVALVALSVGSAWQPKSYIQPIFTVLGGLLGAAGATSFYLGFAWGRWEAGILSEVVQEMELELDVIGQGRRIEG</sequence>
<keyword evidence="17" id="KW-1185">Reference proteome</keyword>
<keyword evidence="7" id="KW-0378">Hydrolase</keyword>
<evidence type="ECO:0000256" key="6">
    <source>
        <dbReference type="ARBA" id="ARBA00022723"/>
    </source>
</evidence>
<evidence type="ECO:0000256" key="12">
    <source>
        <dbReference type="ARBA" id="ARBA00023136"/>
    </source>
</evidence>
<dbReference type="Gene3D" id="3.60.10.10">
    <property type="entry name" value="Endonuclease/exonuclease/phosphatase"/>
    <property type="match status" value="1"/>
</dbReference>
<dbReference type="AlphaFoldDB" id="A0AA38H4L8"/>
<evidence type="ECO:0000256" key="9">
    <source>
        <dbReference type="ARBA" id="ARBA00022919"/>
    </source>
</evidence>
<dbReference type="GO" id="GO:0004767">
    <property type="term" value="F:sphingomyelin phosphodiesterase activity"/>
    <property type="evidence" value="ECO:0007669"/>
    <property type="project" value="InterPro"/>
</dbReference>
<dbReference type="EMBL" id="JAKWFO010000014">
    <property type="protein sequence ID" value="KAI9632529.1"/>
    <property type="molecule type" value="Genomic_DNA"/>
</dbReference>
<keyword evidence="8" id="KW-0460">Magnesium</keyword>
<dbReference type="RefSeq" id="XP_052942306.1">
    <property type="nucleotide sequence ID" value="XM_053091291.1"/>
</dbReference>
<comment type="pathway">
    <text evidence="2">Lipid metabolism; sphingolipid metabolism.</text>
</comment>
<feature type="compositionally biased region" description="Low complexity" evidence="13">
    <location>
        <begin position="351"/>
        <end position="360"/>
    </location>
</feature>
<dbReference type="GO" id="GO:0046872">
    <property type="term" value="F:metal ion binding"/>
    <property type="evidence" value="ECO:0007669"/>
    <property type="project" value="UniProtKB-KW"/>
</dbReference>
<evidence type="ECO:0000256" key="5">
    <source>
        <dbReference type="ARBA" id="ARBA00022692"/>
    </source>
</evidence>
<keyword evidence="10 14" id="KW-1133">Transmembrane helix</keyword>
<evidence type="ECO:0000256" key="2">
    <source>
        <dbReference type="ARBA" id="ARBA00004760"/>
    </source>
</evidence>
<dbReference type="GO" id="GO:0016020">
    <property type="term" value="C:membrane"/>
    <property type="evidence" value="ECO:0007669"/>
    <property type="project" value="UniProtKB-SubCell"/>
</dbReference>
<dbReference type="InterPro" id="IPR005135">
    <property type="entry name" value="Endo/exonuclease/phosphatase"/>
</dbReference>
<comment type="pathway">
    <text evidence="3">Sphingolipid metabolism.</text>
</comment>
<feature type="compositionally biased region" description="Basic and acidic residues" evidence="13">
    <location>
        <begin position="291"/>
        <end position="305"/>
    </location>
</feature>
<comment type="subcellular location">
    <subcellularLocation>
        <location evidence="1">Membrane</location>
        <topology evidence="1">Multi-pass membrane protein</topology>
    </subcellularLocation>
</comment>
<protein>
    <submittedName>
        <fullName evidence="16">Inositol phosphorylsphingolipid-phospholipase C</fullName>
    </submittedName>
</protein>
<evidence type="ECO:0000313" key="17">
    <source>
        <dbReference type="Proteomes" id="UP001164286"/>
    </source>
</evidence>
<keyword evidence="9" id="KW-0746">Sphingolipid metabolism</keyword>
<accession>A0AA38H4L8</accession>
<keyword evidence="5 14" id="KW-0812">Transmembrane</keyword>
<evidence type="ECO:0000256" key="4">
    <source>
        <dbReference type="ARBA" id="ARBA00006335"/>
    </source>
</evidence>
<dbReference type="InterPro" id="IPR036691">
    <property type="entry name" value="Endo/exonu/phosph_ase_sf"/>
</dbReference>